<protein>
    <submittedName>
        <fullName evidence="2">Uncharacterized protein</fullName>
    </submittedName>
</protein>
<reference evidence="2" key="1">
    <citation type="journal article" date="2021" name="Proc. Natl. Acad. Sci. U.S.A.">
        <title>Three genomes in the algal genus Volvox reveal the fate of a haploid sex-determining region after a transition to homothallism.</title>
        <authorList>
            <person name="Yamamoto K."/>
            <person name="Hamaji T."/>
            <person name="Kawai-Toyooka H."/>
            <person name="Matsuzaki R."/>
            <person name="Takahashi F."/>
            <person name="Nishimura Y."/>
            <person name="Kawachi M."/>
            <person name="Noguchi H."/>
            <person name="Minakuchi Y."/>
            <person name="Umen J.G."/>
            <person name="Toyoda A."/>
            <person name="Nozaki H."/>
        </authorList>
    </citation>
    <scope>NUCLEOTIDE SEQUENCE</scope>
    <source>
        <strain evidence="3">NIES-3785</strain>
        <strain evidence="2">NIES-3786</strain>
    </source>
</reference>
<evidence type="ECO:0000313" key="4">
    <source>
        <dbReference type="Proteomes" id="UP000747110"/>
    </source>
</evidence>
<evidence type="ECO:0000313" key="2">
    <source>
        <dbReference type="EMBL" id="GIL80991.1"/>
    </source>
</evidence>
<gene>
    <name evidence="2" type="ORF">Vretifemale_10130</name>
    <name evidence="3" type="ORF">Vretimale_9312</name>
</gene>
<dbReference type="EMBL" id="BNCP01000020">
    <property type="protein sequence ID" value="GIL80991.1"/>
    <property type="molecule type" value="Genomic_DNA"/>
</dbReference>
<name>A0A8J4CHB8_9CHLO</name>
<accession>A0A8J4CHB8</accession>
<feature type="compositionally biased region" description="Gly residues" evidence="1">
    <location>
        <begin position="778"/>
        <end position="787"/>
    </location>
</feature>
<dbReference type="Proteomes" id="UP000747110">
    <property type="component" value="Unassembled WGS sequence"/>
</dbReference>
<sequence>MAGRLGSYFEGSAQPADAIQAFCRHLGELCEVLAAPYDAEALTRAASSQVLQGTNCNVLLHNALYQWLGERVELSLNDDEKPEAAERQARESALTNIHAHDMLSEFVQSVVKTCSNTDALVEVPPERGKHSLFFDLQGPIDLLGPEEVDSLLSELANSDSPIAALEAISSDIHLLEDLCFGPTWPQLCDALGRLVCLPAAATAGNGSTETPTLQLAQGTILPRQQQLLLTVLQELVSSNAASSPPHAAELLDALAPYLTALVMRLALPSDSGGTDVTTPASSTACRLLAAAASLDPFGVGLTRIAHQLLIGLATEYHMLPPGCAALAARAVCDVLRAGLARGAPAPTPATGAAAAVGRGIGMSAATLRQEDTVIDLSALDLLILLDPELRWWQRLCSATHATQPIAYAAAATQLAGALEAALEAWGSVAASVLAQGGEGAAPGARSSTHLVACTALLGGLVRANNLALLAVEPRGADGGANALDGSALRMGPPSGPAPVVTQQHWLRLQRMLGHLVSCFCVGLDKPWLLRPTARTPAVAATGPVVLRTAHAAGSGSGSVFLFLAAGVLSSAATAGMLSLLATTGTGTKGGVGHGGTNTGGGGGGSLAPILQAMLRAAAMTAATAGVVPGNSTSHVMASEADAWLMSAAKVLGAAADYALLVTCGLGAVMTAGSEAGAPKDQLGQPTSADAICGLLRHIVGRVRGCAATAACAVSDWSVQVIRAATPLASGSSTVALALNDLYDTLQAVLSGRAASGRSGPLTSWSRSSSPTRTAGWRSGCGGGGGGGGTHSGGVTPIALIDLLDSGASSVAEHGRLPASKRGRTEASLDDVQVLAAEAVMAYCRTDLAFSGAVAGEPAAGPPSLRLQLPAGLLRPVLLECAARRLCAEYDGAGCCAEGASDSRRAADALGVRRTAAKRRLARQAGALARCCSAGEQALVGAGFARRVLEDVASVLRSGEYESPYLEPLPYADPLAGLAAILADVLCWPGLLRLPEVEEEEAEEGGASEGRTGTAGADVRAHLQSRHRDEVLALLQELVTWLDARGAEGGGLPPADAAAVSLQAFSALVAVDPSAGLALERDTNIRWYLQNLCGTLSENDGDVGGLTGVMTAGHRDEPPQLAQQRQPSQSDMLLDMARVVLRAIVRPTTAK</sequence>
<keyword evidence="4" id="KW-1185">Reference proteome</keyword>
<dbReference type="OrthoDB" id="540738at2759"/>
<organism evidence="2 4">
    <name type="scientific">Volvox reticuliferus</name>
    <dbReference type="NCBI Taxonomy" id="1737510"/>
    <lineage>
        <taxon>Eukaryota</taxon>
        <taxon>Viridiplantae</taxon>
        <taxon>Chlorophyta</taxon>
        <taxon>core chlorophytes</taxon>
        <taxon>Chlorophyceae</taxon>
        <taxon>CS clade</taxon>
        <taxon>Chlamydomonadales</taxon>
        <taxon>Volvocaceae</taxon>
        <taxon>Volvox</taxon>
    </lineage>
</organism>
<dbReference type="Proteomes" id="UP000722791">
    <property type="component" value="Unassembled WGS sequence"/>
</dbReference>
<feature type="compositionally biased region" description="Low complexity" evidence="1">
    <location>
        <begin position="757"/>
        <end position="773"/>
    </location>
</feature>
<comment type="caution">
    <text evidence="2">The sequence shown here is derived from an EMBL/GenBank/DDBJ whole genome shotgun (WGS) entry which is preliminary data.</text>
</comment>
<dbReference type="EMBL" id="BNCQ01000017">
    <property type="protein sequence ID" value="GIM04811.1"/>
    <property type="molecule type" value="Genomic_DNA"/>
</dbReference>
<evidence type="ECO:0000313" key="3">
    <source>
        <dbReference type="EMBL" id="GIM04811.1"/>
    </source>
</evidence>
<proteinExistence type="predicted"/>
<dbReference type="AlphaFoldDB" id="A0A8J4CHB8"/>
<feature type="region of interest" description="Disordered" evidence="1">
    <location>
        <begin position="754"/>
        <end position="787"/>
    </location>
</feature>
<evidence type="ECO:0000256" key="1">
    <source>
        <dbReference type="SAM" id="MobiDB-lite"/>
    </source>
</evidence>